<dbReference type="InterPro" id="IPR015797">
    <property type="entry name" value="NUDIX_hydrolase-like_dom_sf"/>
</dbReference>
<sequence length="336" mass="38142">MNDSTAHAHHRRTMSKFLKLAHKFNSFYLNGLQKKECRAFIVDGIQVGLVRSTVTIELSRYPNVFIVNPNSVTLNPAFRDYDERSANIESVLKEMKEKKLFLTLKGWRDEVLTHASFIDITISDLFSLFGICNYGVDINGYVNHPQKGLCIWLQQRSLTKQTWPGKWDNMVAGGLSVGNSVIHTAYKEGEEEASLTPDLMKNLQSAGTVSFFYESERGLFPDTEFVFDLELPPDFVPRNQDNEVEKFELVTASETVNRILSPDFKTTSCPVIIDFLIRHGIINPENVTAGLKLEKPGHFVLEPRFPELVELLHVPLQSLYKKCDNLLTENGLSKAE</sequence>
<protein>
    <recommendedName>
        <fullName evidence="1">Nudix hydrolase domain-containing protein</fullName>
    </recommendedName>
</protein>
<dbReference type="InterPro" id="IPR031804">
    <property type="entry name" value="DUF4743"/>
</dbReference>
<comment type="caution">
    <text evidence="2">The sequence shown here is derived from an EMBL/GenBank/DDBJ whole genome shotgun (WGS) entry which is preliminary data.</text>
</comment>
<dbReference type="InterPro" id="IPR000086">
    <property type="entry name" value="NUDIX_hydrolase_dom"/>
</dbReference>
<dbReference type="PANTHER" id="PTHR13622">
    <property type="entry name" value="THIAMIN PYROPHOSPHOKINASE"/>
    <property type="match status" value="1"/>
</dbReference>
<name>A0A6G0T6H5_APHGL</name>
<dbReference type="OrthoDB" id="10261522at2759"/>
<evidence type="ECO:0000313" key="2">
    <source>
        <dbReference type="EMBL" id="KAE9526851.1"/>
    </source>
</evidence>
<dbReference type="AlphaFoldDB" id="A0A6G0T6H5"/>
<reference evidence="2 3" key="1">
    <citation type="submission" date="2019-08" db="EMBL/GenBank/DDBJ databases">
        <title>The genome of the soybean aphid Biotype 1, its phylome, world population structure and adaptation to the North American continent.</title>
        <authorList>
            <person name="Giordano R."/>
            <person name="Donthu R.K."/>
            <person name="Hernandez A.G."/>
            <person name="Wright C.L."/>
            <person name="Zimin A.V."/>
        </authorList>
    </citation>
    <scope>NUCLEOTIDE SEQUENCE [LARGE SCALE GENOMIC DNA]</scope>
    <source>
        <tissue evidence="2">Whole aphids</tissue>
    </source>
</reference>
<organism evidence="2 3">
    <name type="scientific">Aphis glycines</name>
    <name type="common">Soybean aphid</name>
    <dbReference type="NCBI Taxonomy" id="307491"/>
    <lineage>
        <taxon>Eukaryota</taxon>
        <taxon>Metazoa</taxon>
        <taxon>Ecdysozoa</taxon>
        <taxon>Arthropoda</taxon>
        <taxon>Hexapoda</taxon>
        <taxon>Insecta</taxon>
        <taxon>Pterygota</taxon>
        <taxon>Neoptera</taxon>
        <taxon>Paraneoptera</taxon>
        <taxon>Hemiptera</taxon>
        <taxon>Sternorrhyncha</taxon>
        <taxon>Aphidomorpha</taxon>
        <taxon>Aphidoidea</taxon>
        <taxon>Aphididae</taxon>
        <taxon>Aphidini</taxon>
        <taxon>Aphis</taxon>
        <taxon>Aphis</taxon>
    </lineage>
</organism>
<dbReference type="Pfam" id="PF00293">
    <property type="entry name" value="NUDIX"/>
    <property type="match status" value="1"/>
</dbReference>
<proteinExistence type="predicted"/>
<accession>A0A6G0T6H5</accession>
<dbReference type="EMBL" id="VYZN01000054">
    <property type="protein sequence ID" value="KAE9526851.1"/>
    <property type="molecule type" value="Genomic_DNA"/>
</dbReference>
<evidence type="ECO:0000313" key="3">
    <source>
        <dbReference type="Proteomes" id="UP000475862"/>
    </source>
</evidence>
<dbReference type="Gene3D" id="3.90.79.10">
    <property type="entry name" value="Nucleoside Triphosphate Pyrophosphohydrolase"/>
    <property type="match status" value="1"/>
</dbReference>
<feature type="domain" description="Nudix hydrolase" evidence="1">
    <location>
        <begin position="133"/>
        <end position="274"/>
    </location>
</feature>
<dbReference type="FunFam" id="3.90.79.10:FF:000019">
    <property type="entry name" value="Thiamin pyrophosphokinase, putative"/>
    <property type="match status" value="1"/>
</dbReference>
<keyword evidence="3" id="KW-1185">Reference proteome</keyword>
<dbReference type="Proteomes" id="UP000475862">
    <property type="component" value="Unassembled WGS sequence"/>
</dbReference>
<dbReference type="PROSITE" id="PS51462">
    <property type="entry name" value="NUDIX"/>
    <property type="match status" value="1"/>
</dbReference>
<dbReference type="Gene3D" id="3.30.750.160">
    <property type="match status" value="1"/>
</dbReference>
<dbReference type="SUPFAM" id="SSF55811">
    <property type="entry name" value="Nudix"/>
    <property type="match status" value="1"/>
</dbReference>
<dbReference type="CDD" id="cd03676">
    <property type="entry name" value="NUDIX_Tnr3_like"/>
    <property type="match status" value="1"/>
</dbReference>
<evidence type="ECO:0000259" key="1">
    <source>
        <dbReference type="PROSITE" id="PS51462"/>
    </source>
</evidence>
<dbReference type="Pfam" id="PF15916">
    <property type="entry name" value="DUF4743"/>
    <property type="match status" value="1"/>
</dbReference>
<dbReference type="PANTHER" id="PTHR13622:SF8">
    <property type="entry name" value="THIAMIN PYROPHOSPHOKINASE 1"/>
    <property type="match status" value="1"/>
</dbReference>
<dbReference type="GO" id="GO:0044715">
    <property type="term" value="F:8-oxo-dGDP phosphatase activity"/>
    <property type="evidence" value="ECO:0007669"/>
    <property type="project" value="UniProtKB-ARBA"/>
</dbReference>
<gene>
    <name evidence="2" type="ORF">AGLY_013499</name>
</gene>